<reference evidence="8" key="1">
    <citation type="submission" date="2022-08" db="EMBL/GenBank/DDBJ databases">
        <authorList>
            <person name="Zhang D."/>
        </authorList>
    </citation>
    <scope>NUCLEOTIDE SEQUENCE</scope>
    <source>
        <strain evidence="8">XJ19-11</strain>
    </source>
</reference>
<evidence type="ECO:0000256" key="1">
    <source>
        <dbReference type="ARBA" id="ARBA00004651"/>
    </source>
</evidence>
<name>A0A9X2P5Q3_9BACT</name>
<protein>
    <recommendedName>
        <fullName evidence="6">TVP38/TMEM64 family membrane protein</fullName>
    </recommendedName>
</protein>
<feature type="transmembrane region" description="Helical" evidence="6">
    <location>
        <begin position="21"/>
        <end position="46"/>
    </location>
</feature>
<dbReference type="PANTHER" id="PTHR12677:SF59">
    <property type="entry name" value="GOLGI APPARATUS MEMBRANE PROTEIN TVP38-RELATED"/>
    <property type="match status" value="1"/>
</dbReference>
<evidence type="ECO:0000256" key="4">
    <source>
        <dbReference type="ARBA" id="ARBA00022989"/>
    </source>
</evidence>
<evidence type="ECO:0000313" key="8">
    <source>
        <dbReference type="EMBL" id="MCR9013529.1"/>
    </source>
</evidence>
<feature type="transmembrane region" description="Helical" evidence="6">
    <location>
        <begin position="58"/>
        <end position="77"/>
    </location>
</feature>
<evidence type="ECO:0000256" key="3">
    <source>
        <dbReference type="ARBA" id="ARBA00022692"/>
    </source>
</evidence>
<evidence type="ECO:0000256" key="2">
    <source>
        <dbReference type="ARBA" id="ARBA00022475"/>
    </source>
</evidence>
<evidence type="ECO:0000313" key="9">
    <source>
        <dbReference type="Proteomes" id="UP001142175"/>
    </source>
</evidence>
<dbReference type="InterPro" id="IPR015414">
    <property type="entry name" value="TMEM64"/>
</dbReference>
<feature type="transmembrane region" description="Helical" evidence="6">
    <location>
        <begin position="212"/>
        <end position="230"/>
    </location>
</feature>
<keyword evidence="4 6" id="KW-1133">Transmembrane helix</keyword>
<keyword evidence="5 6" id="KW-0472">Membrane</keyword>
<comment type="caution">
    <text evidence="8">The sequence shown here is derived from an EMBL/GenBank/DDBJ whole genome shotgun (WGS) entry which is preliminary data.</text>
</comment>
<feature type="transmembrane region" description="Helical" evidence="6">
    <location>
        <begin position="174"/>
        <end position="192"/>
    </location>
</feature>
<feature type="transmembrane region" description="Helical" evidence="6">
    <location>
        <begin position="147"/>
        <end position="167"/>
    </location>
</feature>
<evidence type="ECO:0000256" key="6">
    <source>
        <dbReference type="RuleBase" id="RU366058"/>
    </source>
</evidence>
<keyword evidence="2 6" id="KW-1003">Cell membrane</keyword>
<dbReference type="PANTHER" id="PTHR12677">
    <property type="entry name" value="GOLGI APPARATUS MEMBRANE PROTEIN TVP38-RELATED"/>
    <property type="match status" value="1"/>
</dbReference>
<keyword evidence="9" id="KW-1185">Reference proteome</keyword>
<feature type="domain" description="VTT" evidence="7">
    <location>
        <begin position="78"/>
        <end position="193"/>
    </location>
</feature>
<sequence>MEKKQGIFKEFQSAYRINPGVALALLWVTVMPSVGSFSALPILINYSENLQNLVFSDYLVAISYLVLVTVLMGMALMPTTLVAGLSGFIFGWEAFPFLFLAYNIASILGYGWGKKLGGNSLDLILDKYPKAKTLIASKRNRMGELVFFGRLSPVLPFAVSNLLFSLLHVGWKRLVLFGSIGMLPRTILTFWAGTLGTDVYSAINQESISGKAWIFLLLLVLSLWGIWRFLKRN</sequence>
<dbReference type="RefSeq" id="WP_258421430.1">
    <property type="nucleotide sequence ID" value="NZ_JANAEZ010000012.1"/>
</dbReference>
<keyword evidence="3 6" id="KW-0812">Transmembrane</keyword>
<gene>
    <name evidence="8" type="ORF">NU887_00710</name>
</gene>
<dbReference type="Pfam" id="PF09335">
    <property type="entry name" value="VTT_dom"/>
    <property type="match status" value="1"/>
</dbReference>
<dbReference type="GO" id="GO:0005886">
    <property type="term" value="C:plasma membrane"/>
    <property type="evidence" value="ECO:0007669"/>
    <property type="project" value="UniProtKB-SubCell"/>
</dbReference>
<dbReference type="AlphaFoldDB" id="A0A9X2P5Q3"/>
<dbReference type="EMBL" id="JANSUY010000001">
    <property type="protein sequence ID" value="MCR9013529.1"/>
    <property type="molecule type" value="Genomic_DNA"/>
</dbReference>
<dbReference type="Proteomes" id="UP001142175">
    <property type="component" value="Unassembled WGS sequence"/>
</dbReference>
<evidence type="ECO:0000256" key="5">
    <source>
        <dbReference type="ARBA" id="ARBA00023136"/>
    </source>
</evidence>
<feature type="transmembrane region" description="Helical" evidence="6">
    <location>
        <begin position="89"/>
        <end position="112"/>
    </location>
</feature>
<proteinExistence type="inferred from homology"/>
<organism evidence="8 9">
    <name type="scientific">Aquiflexum gelatinilyticum</name>
    <dbReference type="NCBI Taxonomy" id="2961943"/>
    <lineage>
        <taxon>Bacteria</taxon>
        <taxon>Pseudomonadati</taxon>
        <taxon>Bacteroidota</taxon>
        <taxon>Cytophagia</taxon>
        <taxon>Cytophagales</taxon>
        <taxon>Cyclobacteriaceae</taxon>
        <taxon>Aquiflexum</taxon>
    </lineage>
</organism>
<dbReference type="InterPro" id="IPR032816">
    <property type="entry name" value="VTT_dom"/>
</dbReference>
<comment type="subcellular location">
    <subcellularLocation>
        <location evidence="1 6">Cell membrane</location>
        <topology evidence="1 6">Multi-pass membrane protein</topology>
    </subcellularLocation>
</comment>
<evidence type="ECO:0000259" key="7">
    <source>
        <dbReference type="Pfam" id="PF09335"/>
    </source>
</evidence>
<comment type="similarity">
    <text evidence="6">Belongs to the TVP38/TMEM64 family.</text>
</comment>
<accession>A0A9X2P5Q3</accession>